<dbReference type="AlphaFoldDB" id="A0A345UKW3"/>
<organism evidence="2 3">
    <name type="scientific">Cyclonatronum proteinivorum</name>
    <dbReference type="NCBI Taxonomy" id="1457365"/>
    <lineage>
        <taxon>Bacteria</taxon>
        <taxon>Pseudomonadati</taxon>
        <taxon>Balneolota</taxon>
        <taxon>Balneolia</taxon>
        <taxon>Balneolales</taxon>
        <taxon>Cyclonatronaceae</taxon>
        <taxon>Cyclonatronum</taxon>
    </lineage>
</organism>
<protein>
    <recommendedName>
        <fullName evidence="4">DUF3127 domain-containing protein</fullName>
    </recommendedName>
</protein>
<evidence type="ECO:0000256" key="1">
    <source>
        <dbReference type="SAM" id="MobiDB-lite"/>
    </source>
</evidence>
<dbReference type="InterPro" id="IPR021474">
    <property type="entry name" value="DUF3127"/>
</dbReference>
<dbReference type="EMBL" id="CP027806">
    <property type="protein sequence ID" value="AXJ01115.1"/>
    <property type="molecule type" value="Genomic_DNA"/>
</dbReference>
<accession>A0A345UKW3</accession>
<feature type="region of interest" description="Disordered" evidence="1">
    <location>
        <begin position="89"/>
        <end position="125"/>
    </location>
</feature>
<gene>
    <name evidence="2" type="ORF">CYPRO_1865</name>
</gene>
<proteinExistence type="predicted"/>
<dbReference type="RefSeq" id="WP_114984344.1">
    <property type="nucleotide sequence ID" value="NZ_CP027806.1"/>
</dbReference>
<sequence>MSLELNGTLIQILPVQSGQGRNGPWQKQDFVVETPGQYPKKVCFTMWGDKANVLQNFSQGQHLNVAFDVESREYNGRWYTDCKAWKVMPADGGGAPAPGQSYSEDIPPLDDKDLPSIDEDSDLPF</sequence>
<dbReference type="KEGG" id="cprv:CYPRO_1865"/>
<reference evidence="2 3" key="1">
    <citation type="submission" date="2018-03" db="EMBL/GenBank/DDBJ databases">
        <title>Phenotypic and genomic properties of Cyclonatronum proteinivorum gen. nov., sp. nov., a haloalkaliphilic bacteroidete from soda lakes possessing Na+-translocating rhodopsin.</title>
        <authorList>
            <person name="Toshchakov S.V."/>
            <person name="Korzhenkov A."/>
            <person name="Samarov N.I."/>
            <person name="Kublanov I.V."/>
            <person name="Muntyan M.S."/>
            <person name="Sorokin D.Y."/>
        </authorList>
    </citation>
    <scope>NUCLEOTIDE SEQUENCE [LARGE SCALE GENOMIC DNA]</scope>
    <source>
        <strain evidence="2 3">Omega</strain>
    </source>
</reference>
<dbReference type="OrthoDB" id="598142at2"/>
<evidence type="ECO:0008006" key="4">
    <source>
        <dbReference type="Google" id="ProtNLM"/>
    </source>
</evidence>
<dbReference type="Pfam" id="PF11325">
    <property type="entry name" value="DUF3127"/>
    <property type="match status" value="1"/>
</dbReference>
<dbReference type="Proteomes" id="UP000254808">
    <property type="component" value="Chromosome"/>
</dbReference>
<feature type="compositionally biased region" description="Acidic residues" evidence="1">
    <location>
        <begin position="116"/>
        <end position="125"/>
    </location>
</feature>
<name>A0A345UKW3_9BACT</name>
<evidence type="ECO:0000313" key="3">
    <source>
        <dbReference type="Proteomes" id="UP000254808"/>
    </source>
</evidence>
<evidence type="ECO:0000313" key="2">
    <source>
        <dbReference type="EMBL" id="AXJ01115.1"/>
    </source>
</evidence>
<keyword evidence="3" id="KW-1185">Reference proteome</keyword>